<reference evidence="13 14" key="1">
    <citation type="journal article" date="2023" name="Elife">
        <title>Identification of key yeast species and microbe-microbe interactions impacting larval growth of Drosophila in the wild.</title>
        <authorList>
            <person name="Mure A."/>
            <person name="Sugiura Y."/>
            <person name="Maeda R."/>
            <person name="Honda K."/>
            <person name="Sakurai N."/>
            <person name="Takahashi Y."/>
            <person name="Watada M."/>
            <person name="Katoh T."/>
            <person name="Gotoh A."/>
            <person name="Gotoh Y."/>
            <person name="Taniguchi I."/>
            <person name="Nakamura K."/>
            <person name="Hayashi T."/>
            <person name="Katayama T."/>
            <person name="Uemura T."/>
            <person name="Hattori Y."/>
        </authorList>
    </citation>
    <scope>NUCLEOTIDE SEQUENCE [LARGE SCALE GENOMIC DNA]</scope>
    <source>
        <strain evidence="13 14">SC-9</strain>
    </source>
</reference>
<comment type="subcellular location">
    <subcellularLocation>
        <location evidence="1">Mitochondrion</location>
    </subcellularLocation>
</comment>
<dbReference type="Proteomes" id="UP001360560">
    <property type="component" value="Unassembled WGS sequence"/>
</dbReference>
<keyword evidence="2 10" id="KW-0479">Metal-binding</keyword>
<accession>A0AAV5QJE5</accession>
<gene>
    <name evidence="13" type="ORF">DASC09_021310</name>
</gene>
<dbReference type="GO" id="GO:0009408">
    <property type="term" value="P:response to heat"/>
    <property type="evidence" value="ECO:0007669"/>
    <property type="project" value="InterPro"/>
</dbReference>
<keyword evidence="7" id="KW-0496">Mitochondrion</keyword>
<dbReference type="PROSITE" id="PS00636">
    <property type="entry name" value="DNAJ_1"/>
    <property type="match status" value="1"/>
</dbReference>
<dbReference type="GO" id="GO:0005524">
    <property type="term" value="F:ATP binding"/>
    <property type="evidence" value="ECO:0007669"/>
    <property type="project" value="InterPro"/>
</dbReference>
<evidence type="ECO:0000256" key="1">
    <source>
        <dbReference type="ARBA" id="ARBA00004173"/>
    </source>
</evidence>
<evidence type="ECO:0000259" key="11">
    <source>
        <dbReference type="PROSITE" id="PS50076"/>
    </source>
</evidence>
<evidence type="ECO:0000256" key="5">
    <source>
        <dbReference type="ARBA" id="ARBA00022833"/>
    </source>
</evidence>
<keyword evidence="6" id="KW-0809">Transit peptide</keyword>
<dbReference type="InterPro" id="IPR001623">
    <property type="entry name" value="DnaJ_domain"/>
</dbReference>
<dbReference type="AlphaFoldDB" id="A0AAV5QJE5"/>
<dbReference type="SMART" id="SM00271">
    <property type="entry name" value="DnaJ"/>
    <property type="match status" value="1"/>
</dbReference>
<proteinExistence type="inferred from homology"/>
<keyword evidence="4 10" id="KW-0863">Zinc-finger</keyword>
<dbReference type="GeneID" id="90072785"/>
<dbReference type="CDD" id="cd06257">
    <property type="entry name" value="DnaJ"/>
    <property type="match status" value="1"/>
</dbReference>
<evidence type="ECO:0000256" key="4">
    <source>
        <dbReference type="ARBA" id="ARBA00022771"/>
    </source>
</evidence>
<dbReference type="InterPro" id="IPR036869">
    <property type="entry name" value="J_dom_sf"/>
</dbReference>
<comment type="caution">
    <text evidence="13">The sequence shown here is derived from an EMBL/GenBank/DDBJ whole genome shotgun (WGS) entry which is preliminary data.</text>
</comment>
<dbReference type="PROSITE" id="PS50076">
    <property type="entry name" value="DNAJ_2"/>
    <property type="match status" value="1"/>
</dbReference>
<feature type="zinc finger region" description="CR-type" evidence="10">
    <location>
        <begin position="204"/>
        <end position="285"/>
    </location>
</feature>
<dbReference type="InterPro" id="IPR018253">
    <property type="entry name" value="DnaJ_domain_CS"/>
</dbReference>
<sequence>MIKPVLVRRFLATSSRVARYQSYKPHRLSPSSCRQFHSSSSQLKVTDPYKTLGVDKGASTSQIKKAYYKLAKKYHPDVNKEEGAEGKFHDVQDAYEILSDSDKKAQYDQFGSSTFDQNGNFNPHAGNPFAGFGGFGGGAGAGGAGGAQGGNPFGDFNFEDLFGAAFRGGNGRGGANGGRSYVTEYVGNNIEVAKTVSLKDAVFGKHLNVTYSALDNCGTCSGSGLKQGKEKSTCGTCHGTGQRVQYMQGGFQMASTCNKCGGTGTVISRDAACGTCHGEGVKQVNKSTEVDLPPGISDGVRVKISGEGDAPAVTKSANVRTYKGDLIIRIRIQQDPAFTVAGKDLIHKIKIPFTTAILGGTVEVPTVDGAVLRLKVPAGTNNNKVITVPSKGIPRSGDVNRRGDMQVHFDVSIPKAQNDTQVAILEALADSFGDSTATRTHPLKDIHVEDGPVHNEAPKHQSTFDKIKNFLTKK</sequence>
<evidence type="ECO:0000256" key="7">
    <source>
        <dbReference type="ARBA" id="ARBA00023128"/>
    </source>
</evidence>
<evidence type="ECO:0000256" key="8">
    <source>
        <dbReference type="ARBA" id="ARBA00023186"/>
    </source>
</evidence>
<dbReference type="Pfam" id="PF00684">
    <property type="entry name" value="DnaJ_CXXCXGXG"/>
    <property type="match status" value="1"/>
</dbReference>
<dbReference type="SUPFAM" id="SSF57938">
    <property type="entry name" value="DnaJ/Hsp40 cysteine-rich domain"/>
    <property type="match status" value="1"/>
</dbReference>
<dbReference type="GO" id="GO:0031072">
    <property type="term" value="F:heat shock protein binding"/>
    <property type="evidence" value="ECO:0007669"/>
    <property type="project" value="InterPro"/>
</dbReference>
<dbReference type="FunFam" id="2.10.230.10:FF:000002">
    <property type="entry name" value="Molecular chaperone DnaJ"/>
    <property type="match status" value="1"/>
</dbReference>
<dbReference type="HAMAP" id="MF_01152">
    <property type="entry name" value="DnaJ"/>
    <property type="match status" value="1"/>
</dbReference>
<protein>
    <recommendedName>
        <fullName evidence="9">DnaJ homolog 1, mitochondrial</fullName>
    </recommendedName>
</protein>
<keyword evidence="3" id="KW-0677">Repeat</keyword>
<evidence type="ECO:0000256" key="6">
    <source>
        <dbReference type="ARBA" id="ARBA00022946"/>
    </source>
</evidence>
<keyword evidence="14" id="KW-1185">Reference proteome</keyword>
<dbReference type="Gene3D" id="1.10.287.110">
    <property type="entry name" value="DnaJ domain"/>
    <property type="match status" value="1"/>
</dbReference>
<keyword evidence="5 10" id="KW-0862">Zinc</keyword>
<evidence type="ECO:0000256" key="3">
    <source>
        <dbReference type="ARBA" id="ARBA00022737"/>
    </source>
</evidence>
<name>A0AAV5QJE5_9ASCO</name>
<dbReference type="PANTHER" id="PTHR43096">
    <property type="entry name" value="DNAJ HOMOLOG 1, MITOCHONDRIAL-RELATED"/>
    <property type="match status" value="1"/>
</dbReference>
<evidence type="ECO:0000256" key="10">
    <source>
        <dbReference type="PROSITE-ProRule" id="PRU00546"/>
    </source>
</evidence>
<dbReference type="FunFam" id="1.10.287.110:FF:000053">
    <property type="entry name" value="Putative Mitochondrial DnaJ chaperone"/>
    <property type="match status" value="1"/>
</dbReference>
<dbReference type="GO" id="GO:0042026">
    <property type="term" value="P:protein refolding"/>
    <property type="evidence" value="ECO:0007669"/>
    <property type="project" value="TreeGrafter"/>
</dbReference>
<dbReference type="CDD" id="cd10719">
    <property type="entry name" value="DnaJ_zf"/>
    <property type="match status" value="1"/>
</dbReference>
<dbReference type="PROSITE" id="PS51188">
    <property type="entry name" value="ZF_CR"/>
    <property type="match status" value="1"/>
</dbReference>
<dbReference type="GO" id="GO:0005739">
    <property type="term" value="C:mitochondrion"/>
    <property type="evidence" value="ECO:0007669"/>
    <property type="project" value="UniProtKB-SubCell"/>
</dbReference>
<evidence type="ECO:0000313" key="14">
    <source>
        <dbReference type="Proteomes" id="UP001360560"/>
    </source>
</evidence>
<feature type="domain" description="J" evidence="11">
    <location>
        <begin position="47"/>
        <end position="111"/>
    </location>
</feature>
<dbReference type="InterPro" id="IPR036410">
    <property type="entry name" value="HSP_DnaJ_Cys-rich_dom_sf"/>
</dbReference>
<dbReference type="Gene3D" id="2.60.260.20">
    <property type="entry name" value="Urease metallochaperone UreE, N-terminal domain"/>
    <property type="match status" value="2"/>
</dbReference>
<dbReference type="RefSeq" id="XP_064851806.1">
    <property type="nucleotide sequence ID" value="XM_064995734.1"/>
</dbReference>
<keyword evidence="8" id="KW-0143">Chaperone</keyword>
<evidence type="ECO:0000259" key="12">
    <source>
        <dbReference type="PROSITE" id="PS51188"/>
    </source>
</evidence>
<dbReference type="InterPro" id="IPR001305">
    <property type="entry name" value="HSP_DnaJ_Cys-rich_dom"/>
</dbReference>
<feature type="domain" description="CR-type" evidence="12">
    <location>
        <begin position="204"/>
        <end position="285"/>
    </location>
</feature>
<dbReference type="Gene3D" id="2.10.230.10">
    <property type="entry name" value="Heat shock protein DnaJ, cysteine-rich domain"/>
    <property type="match status" value="1"/>
</dbReference>
<dbReference type="FunFam" id="2.60.260.20:FF:000005">
    <property type="entry name" value="Chaperone protein dnaJ 1, mitochondrial"/>
    <property type="match status" value="1"/>
</dbReference>
<dbReference type="InterPro" id="IPR012724">
    <property type="entry name" value="DnaJ"/>
</dbReference>
<dbReference type="EMBL" id="BTFZ01000003">
    <property type="protein sequence ID" value="GMM34806.1"/>
    <property type="molecule type" value="Genomic_DNA"/>
</dbReference>
<evidence type="ECO:0000313" key="13">
    <source>
        <dbReference type="EMBL" id="GMM34806.1"/>
    </source>
</evidence>
<dbReference type="PRINTS" id="PR00625">
    <property type="entry name" value="JDOMAIN"/>
</dbReference>
<dbReference type="InterPro" id="IPR008971">
    <property type="entry name" value="HSP40/DnaJ_pept-bd"/>
</dbReference>
<dbReference type="GO" id="GO:0051082">
    <property type="term" value="F:unfolded protein binding"/>
    <property type="evidence" value="ECO:0007669"/>
    <property type="project" value="InterPro"/>
</dbReference>
<dbReference type="SUPFAM" id="SSF46565">
    <property type="entry name" value="Chaperone J-domain"/>
    <property type="match status" value="1"/>
</dbReference>
<evidence type="ECO:0000256" key="9">
    <source>
        <dbReference type="ARBA" id="ARBA00072890"/>
    </source>
</evidence>
<dbReference type="InterPro" id="IPR002939">
    <property type="entry name" value="DnaJ_C"/>
</dbReference>
<evidence type="ECO:0000256" key="2">
    <source>
        <dbReference type="ARBA" id="ARBA00022723"/>
    </source>
</evidence>
<dbReference type="GO" id="GO:0008270">
    <property type="term" value="F:zinc ion binding"/>
    <property type="evidence" value="ECO:0007669"/>
    <property type="project" value="UniProtKB-KW"/>
</dbReference>
<dbReference type="CDD" id="cd10747">
    <property type="entry name" value="DnaJ_C"/>
    <property type="match status" value="1"/>
</dbReference>
<dbReference type="SUPFAM" id="SSF49493">
    <property type="entry name" value="HSP40/DnaJ peptide-binding domain"/>
    <property type="match status" value="2"/>
</dbReference>
<dbReference type="Pfam" id="PF01556">
    <property type="entry name" value="DnaJ_C"/>
    <property type="match status" value="1"/>
</dbReference>
<dbReference type="Pfam" id="PF00226">
    <property type="entry name" value="DnaJ"/>
    <property type="match status" value="1"/>
</dbReference>
<organism evidence="13 14">
    <name type="scientific">Saccharomycopsis crataegensis</name>
    <dbReference type="NCBI Taxonomy" id="43959"/>
    <lineage>
        <taxon>Eukaryota</taxon>
        <taxon>Fungi</taxon>
        <taxon>Dikarya</taxon>
        <taxon>Ascomycota</taxon>
        <taxon>Saccharomycotina</taxon>
        <taxon>Saccharomycetes</taxon>
        <taxon>Saccharomycopsidaceae</taxon>
        <taxon>Saccharomycopsis</taxon>
    </lineage>
</organism>
<dbReference type="PANTHER" id="PTHR43096:SF52">
    <property type="entry name" value="DNAJ HOMOLOG 1, MITOCHONDRIAL-RELATED"/>
    <property type="match status" value="1"/>
</dbReference>